<keyword evidence="2" id="KW-1185">Reference proteome</keyword>
<evidence type="ECO:0000313" key="2">
    <source>
        <dbReference type="Proteomes" id="UP001283361"/>
    </source>
</evidence>
<gene>
    <name evidence="1" type="ORF">RRG08_050576</name>
</gene>
<reference evidence="1" key="1">
    <citation type="journal article" date="2023" name="G3 (Bethesda)">
        <title>A reference genome for the long-term kleptoplast-retaining sea slug Elysia crispata morphotype clarki.</title>
        <authorList>
            <person name="Eastman K.E."/>
            <person name="Pendleton A.L."/>
            <person name="Shaikh M.A."/>
            <person name="Suttiyut T."/>
            <person name="Ogas R."/>
            <person name="Tomko P."/>
            <person name="Gavelis G."/>
            <person name="Widhalm J.R."/>
            <person name="Wisecaver J.H."/>
        </authorList>
    </citation>
    <scope>NUCLEOTIDE SEQUENCE</scope>
    <source>
        <strain evidence="1">ECLA1</strain>
    </source>
</reference>
<proteinExistence type="predicted"/>
<dbReference type="EMBL" id="JAWDGP010004484">
    <property type="protein sequence ID" value="KAK3763928.1"/>
    <property type="molecule type" value="Genomic_DNA"/>
</dbReference>
<name>A0AAE0Z6V1_9GAST</name>
<evidence type="ECO:0000313" key="1">
    <source>
        <dbReference type="EMBL" id="KAK3763928.1"/>
    </source>
</evidence>
<protein>
    <submittedName>
        <fullName evidence="1">Uncharacterized protein</fullName>
    </submittedName>
</protein>
<organism evidence="1 2">
    <name type="scientific">Elysia crispata</name>
    <name type="common">lettuce slug</name>
    <dbReference type="NCBI Taxonomy" id="231223"/>
    <lineage>
        <taxon>Eukaryota</taxon>
        <taxon>Metazoa</taxon>
        <taxon>Spiralia</taxon>
        <taxon>Lophotrochozoa</taxon>
        <taxon>Mollusca</taxon>
        <taxon>Gastropoda</taxon>
        <taxon>Heterobranchia</taxon>
        <taxon>Euthyneura</taxon>
        <taxon>Panpulmonata</taxon>
        <taxon>Sacoglossa</taxon>
        <taxon>Placobranchoidea</taxon>
        <taxon>Plakobranchidae</taxon>
        <taxon>Elysia</taxon>
    </lineage>
</organism>
<dbReference type="Proteomes" id="UP001283361">
    <property type="component" value="Unassembled WGS sequence"/>
</dbReference>
<accession>A0AAE0Z6V1</accession>
<dbReference type="AlphaFoldDB" id="A0AAE0Z6V1"/>
<comment type="caution">
    <text evidence="1">The sequence shown here is derived from an EMBL/GenBank/DDBJ whole genome shotgun (WGS) entry which is preliminary data.</text>
</comment>
<sequence length="243" mass="26138">MPLLTFRFRQRQMVYLSPHQAPHRTTITRSVPESYCLSYCSAGAGSNYSTSSQKLELHATQVQASMSGSLANLTALKSTSAFPALSPKRRIKMQKSLPLGDGGPGAGRRPCYPGCRSHPTNQSSIPAWHRPISGRCTRVGGASRARGIQATNPETRHIELRRTAVSLVGLQLCTDHKTVSQRLTYPSLFTFGSRASGDQLSELRKSAGIGTGSDLTVTLVASLIRLIGPDGCLPGMEDSSQIL</sequence>